<accession>A0ABC8SYZ4</accession>
<dbReference type="PANTHER" id="PTHR46293">
    <property type="entry name" value="E3 UBIQUITIN PROTEIN LIGASE DRIP1"/>
    <property type="match status" value="1"/>
</dbReference>
<evidence type="ECO:0008006" key="5">
    <source>
        <dbReference type="Google" id="ProtNLM"/>
    </source>
</evidence>
<dbReference type="EMBL" id="CAUOFW020005081">
    <property type="protein sequence ID" value="CAK9168537.1"/>
    <property type="molecule type" value="Genomic_DNA"/>
</dbReference>
<gene>
    <name evidence="1" type="ORF">ILEXP_LOCUS31003</name>
    <name evidence="2" type="ORF">ILEXP_LOCUS37250</name>
    <name evidence="3" type="ORF">ILEXP_LOCUS37931</name>
</gene>
<dbReference type="Proteomes" id="UP001642360">
    <property type="component" value="Unassembled WGS sequence"/>
</dbReference>
<keyword evidence="4" id="KW-1185">Reference proteome</keyword>
<dbReference type="InterPro" id="IPR044807">
    <property type="entry name" value="DRIP1-like"/>
</dbReference>
<name>A0ABC8SYZ4_9AQUA</name>
<evidence type="ECO:0000313" key="2">
    <source>
        <dbReference type="EMBL" id="CAK9167931.1"/>
    </source>
</evidence>
<dbReference type="EMBL" id="CAUOFW020004969">
    <property type="protein sequence ID" value="CAK9167931.1"/>
    <property type="molecule type" value="Genomic_DNA"/>
</dbReference>
<reference evidence="1 4" key="1">
    <citation type="submission" date="2024-02" db="EMBL/GenBank/DDBJ databases">
        <authorList>
            <person name="Vignale AGUSTIN F."/>
            <person name="Sosa J E."/>
            <person name="Modenutti C."/>
        </authorList>
    </citation>
    <scope>NUCLEOTIDE SEQUENCE [LARGE SCALE GENOMIC DNA]</scope>
</reference>
<evidence type="ECO:0000313" key="3">
    <source>
        <dbReference type="EMBL" id="CAK9168537.1"/>
    </source>
</evidence>
<evidence type="ECO:0000313" key="1">
    <source>
        <dbReference type="EMBL" id="CAK9162158.1"/>
    </source>
</evidence>
<protein>
    <recommendedName>
        <fullName evidence="5">Ubiquitin-like domain-containing protein</fullName>
    </recommendedName>
</protein>
<dbReference type="AlphaFoldDB" id="A0ABC8SYZ4"/>
<dbReference type="PANTHER" id="PTHR46293:SF16">
    <property type="entry name" value="E3 UBIQUITIN PROTEIN LIGASE DRIP1"/>
    <property type="match status" value="1"/>
</dbReference>
<proteinExistence type="predicted"/>
<sequence>MAVSSALGFIFLEGLLAISLTSSRIYVVVRDVHLPVSFIKKYLVRKLELDTEDEVEITLRGQPLVPTLQLNKLIEVWSQTASTSERMRAYVGSSAKDFVMVLSYGRKA</sequence>
<organism evidence="1 4">
    <name type="scientific">Ilex paraguariensis</name>
    <name type="common">yerba mate</name>
    <dbReference type="NCBI Taxonomy" id="185542"/>
    <lineage>
        <taxon>Eukaryota</taxon>
        <taxon>Viridiplantae</taxon>
        <taxon>Streptophyta</taxon>
        <taxon>Embryophyta</taxon>
        <taxon>Tracheophyta</taxon>
        <taxon>Spermatophyta</taxon>
        <taxon>Magnoliopsida</taxon>
        <taxon>eudicotyledons</taxon>
        <taxon>Gunneridae</taxon>
        <taxon>Pentapetalae</taxon>
        <taxon>asterids</taxon>
        <taxon>campanulids</taxon>
        <taxon>Aquifoliales</taxon>
        <taxon>Aquifoliaceae</taxon>
        <taxon>Ilex</taxon>
    </lineage>
</organism>
<comment type="caution">
    <text evidence="1">The sequence shown here is derived from an EMBL/GenBank/DDBJ whole genome shotgun (WGS) entry which is preliminary data.</text>
</comment>
<dbReference type="EMBL" id="CAUOFW020003808">
    <property type="protein sequence ID" value="CAK9162158.1"/>
    <property type="molecule type" value="Genomic_DNA"/>
</dbReference>
<evidence type="ECO:0000313" key="4">
    <source>
        <dbReference type="Proteomes" id="UP001642360"/>
    </source>
</evidence>